<dbReference type="SUPFAM" id="SSF81606">
    <property type="entry name" value="PP2C-like"/>
    <property type="match status" value="1"/>
</dbReference>
<feature type="domain" description="PPM-type phosphatase" evidence="1">
    <location>
        <begin position="2"/>
        <end position="241"/>
    </location>
</feature>
<accession>A0A845QKI0</accession>
<dbReference type="NCBIfam" id="NF033484">
    <property type="entry name" value="Stp1_PP2C_phos"/>
    <property type="match status" value="1"/>
</dbReference>
<evidence type="ECO:0000259" key="1">
    <source>
        <dbReference type="PROSITE" id="PS51746"/>
    </source>
</evidence>
<dbReference type="InterPro" id="IPR001932">
    <property type="entry name" value="PPM-type_phosphatase-like_dom"/>
</dbReference>
<dbReference type="EMBL" id="QXWK01000019">
    <property type="protein sequence ID" value="NBH62116.1"/>
    <property type="molecule type" value="Genomic_DNA"/>
</dbReference>
<dbReference type="Gene3D" id="3.60.40.10">
    <property type="entry name" value="PPM-type phosphatase domain"/>
    <property type="match status" value="1"/>
</dbReference>
<proteinExistence type="predicted"/>
<dbReference type="InterPro" id="IPR015655">
    <property type="entry name" value="PP2C"/>
</dbReference>
<protein>
    <submittedName>
        <fullName evidence="2">Stp1/IreP family PP2C-type Ser/Thr phosphatase</fullName>
    </submittedName>
</protein>
<gene>
    <name evidence="2" type="ORF">D0435_10675</name>
</gene>
<sequence length="247" mass="27393">MEVGFKTDKGQRRSNNEDACFVMKKDRVFIVADGVGGNNSGEIASRTCVNGIAKYVETHSMEALSTAEEIGAYFEECLKDVNFKILEMSQRFEKNKGMATTVVIAYVADNQLYIANVGDSRAYVLRDGELNQITEDHTYVNTLLKAGIISEEEAANHENKNMITRAVGADYTIEPDFFQVSIEAGDMILICTDGLYGEVEKSELISRLTEEESMTHICNELVEAANRNGGSDNITMVVLKVTEDDIR</sequence>
<dbReference type="PANTHER" id="PTHR13832:SF827">
    <property type="entry name" value="PROTEIN PHOSPHATASE 1L"/>
    <property type="match status" value="1"/>
</dbReference>
<comment type="caution">
    <text evidence="2">The sequence shown here is derived from an EMBL/GenBank/DDBJ whole genome shotgun (WGS) entry which is preliminary data.</text>
</comment>
<dbReference type="Pfam" id="PF13672">
    <property type="entry name" value="PP2C_2"/>
    <property type="match status" value="1"/>
</dbReference>
<dbReference type="PROSITE" id="PS51746">
    <property type="entry name" value="PPM_2"/>
    <property type="match status" value="1"/>
</dbReference>
<dbReference type="GO" id="GO:0004722">
    <property type="term" value="F:protein serine/threonine phosphatase activity"/>
    <property type="evidence" value="ECO:0007669"/>
    <property type="project" value="InterPro"/>
</dbReference>
<dbReference type="PANTHER" id="PTHR13832">
    <property type="entry name" value="PROTEIN PHOSPHATASE 2C"/>
    <property type="match status" value="1"/>
</dbReference>
<dbReference type="Proteomes" id="UP000446866">
    <property type="component" value="Unassembled WGS sequence"/>
</dbReference>
<evidence type="ECO:0000313" key="3">
    <source>
        <dbReference type="Proteomes" id="UP000446866"/>
    </source>
</evidence>
<keyword evidence="3" id="KW-1185">Reference proteome</keyword>
<dbReference type="InterPro" id="IPR036457">
    <property type="entry name" value="PPM-type-like_dom_sf"/>
</dbReference>
<dbReference type="SMART" id="SM00332">
    <property type="entry name" value="PP2Cc"/>
    <property type="match status" value="1"/>
</dbReference>
<evidence type="ECO:0000313" key="2">
    <source>
        <dbReference type="EMBL" id="NBH62116.1"/>
    </source>
</evidence>
<organism evidence="2 3">
    <name type="scientific">Anaerotruncus colihominis</name>
    <dbReference type="NCBI Taxonomy" id="169435"/>
    <lineage>
        <taxon>Bacteria</taxon>
        <taxon>Bacillati</taxon>
        <taxon>Bacillota</taxon>
        <taxon>Clostridia</taxon>
        <taxon>Eubacteriales</taxon>
        <taxon>Oscillospiraceae</taxon>
        <taxon>Anaerotruncus</taxon>
    </lineage>
</organism>
<dbReference type="CDD" id="cd00143">
    <property type="entry name" value="PP2Cc"/>
    <property type="match status" value="1"/>
</dbReference>
<name>A0A845QKI0_9FIRM</name>
<dbReference type="RefSeq" id="WP_160202402.1">
    <property type="nucleotide sequence ID" value="NZ_QXWK01000019.1"/>
</dbReference>
<dbReference type="SMART" id="SM00331">
    <property type="entry name" value="PP2C_SIG"/>
    <property type="match status" value="1"/>
</dbReference>
<reference evidence="2 3" key="1">
    <citation type="submission" date="2018-08" db="EMBL/GenBank/DDBJ databases">
        <title>Murine metabolic-syndrome-specific gut microbial biobank.</title>
        <authorList>
            <person name="Liu C."/>
        </authorList>
    </citation>
    <scope>NUCLEOTIDE SEQUENCE [LARGE SCALE GENOMIC DNA]</scope>
    <source>
        <strain evidence="2 3">28</strain>
    </source>
</reference>
<dbReference type="AlphaFoldDB" id="A0A845QKI0"/>